<name>A0A3R9GNK0_ACIJO</name>
<reference evidence="2 3" key="1">
    <citation type="submission" date="2018-10" db="EMBL/GenBank/DDBJ databases">
        <title>Transmission dynamics of multidrug resistant bacteria on intensive care unit surfaces.</title>
        <authorList>
            <person name="D'Souza A.W."/>
            <person name="Potter R.F."/>
            <person name="Wallace M."/>
            <person name="Shupe A."/>
            <person name="Patel S."/>
            <person name="Sun S."/>
            <person name="Gul D."/>
            <person name="Kwon J.H."/>
            <person name="Andleeb S."/>
            <person name="Burnham C.-A.D."/>
            <person name="Dantas G."/>
        </authorList>
    </citation>
    <scope>NUCLEOTIDE SEQUENCE [LARGE SCALE GENOMIC DNA]</scope>
    <source>
        <strain evidence="2 3">AJ_385</strain>
    </source>
</reference>
<organism evidence="2 3">
    <name type="scientific">Acinetobacter johnsonii</name>
    <dbReference type="NCBI Taxonomy" id="40214"/>
    <lineage>
        <taxon>Bacteria</taxon>
        <taxon>Pseudomonadati</taxon>
        <taxon>Pseudomonadota</taxon>
        <taxon>Gammaproteobacteria</taxon>
        <taxon>Moraxellales</taxon>
        <taxon>Moraxellaceae</taxon>
        <taxon>Acinetobacter</taxon>
    </lineage>
</organism>
<evidence type="ECO:0000313" key="3">
    <source>
        <dbReference type="Proteomes" id="UP000277537"/>
    </source>
</evidence>
<feature type="transmembrane region" description="Helical" evidence="1">
    <location>
        <begin position="6"/>
        <end position="27"/>
    </location>
</feature>
<keyword evidence="1" id="KW-0812">Transmembrane</keyword>
<accession>A0A3R9GNK0</accession>
<keyword evidence="1" id="KW-1133">Transmembrane helix</keyword>
<proteinExistence type="predicted"/>
<dbReference type="Proteomes" id="UP000277537">
    <property type="component" value="Unassembled WGS sequence"/>
</dbReference>
<sequence length="71" mass="8431">MATVITSINTGFETFSSFILLSVQFFFKPRLISFVFFNLFFIFIIFSDFFLIFFIFLNFILIFLIFLGVPI</sequence>
<evidence type="ECO:0000313" key="2">
    <source>
        <dbReference type="EMBL" id="RSE24243.1"/>
    </source>
</evidence>
<dbReference type="AlphaFoldDB" id="A0A3R9GNK0"/>
<comment type="caution">
    <text evidence="2">The sequence shown here is derived from an EMBL/GenBank/DDBJ whole genome shotgun (WGS) entry which is preliminary data.</text>
</comment>
<keyword evidence="1" id="KW-0472">Membrane</keyword>
<dbReference type="EMBL" id="RHXE01000011">
    <property type="protein sequence ID" value="RSE24243.1"/>
    <property type="molecule type" value="Genomic_DNA"/>
</dbReference>
<evidence type="ECO:0000256" key="1">
    <source>
        <dbReference type="SAM" id="Phobius"/>
    </source>
</evidence>
<gene>
    <name evidence="2" type="ORF">EGT73_07120</name>
</gene>
<feature type="transmembrane region" description="Helical" evidence="1">
    <location>
        <begin position="39"/>
        <end position="69"/>
    </location>
</feature>
<protein>
    <submittedName>
        <fullName evidence="2">Uncharacterized protein</fullName>
    </submittedName>
</protein>